<proteinExistence type="inferred from homology"/>
<dbReference type="PANTHER" id="PTHR43475">
    <property type="entry name" value="METHYLTHIORIBOSE-1-PHOSPHATE ISOMERASE"/>
    <property type="match status" value="1"/>
</dbReference>
<feature type="domain" description="Nudix hydrolase" evidence="3">
    <location>
        <begin position="43"/>
        <end position="175"/>
    </location>
</feature>
<dbReference type="Gene3D" id="3.90.79.10">
    <property type="entry name" value="Nucleoside Triphosphate Pyrophosphohydrolase"/>
    <property type="match status" value="1"/>
</dbReference>
<evidence type="ECO:0000313" key="5">
    <source>
        <dbReference type="Proteomes" id="UP001016761"/>
    </source>
</evidence>
<evidence type="ECO:0000259" key="3">
    <source>
        <dbReference type="PROSITE" id="PS51462"/>
    </source>
</evidence>
<dbReference type="Proteomes" id="UP001016761">
    <property type="component" value="Unassembled WGS sequence"/>
</dbReference>
<dbReference type="PROSITE" id="PS51462">
    <property type="entry name" value="NUDIX"/>
    <property type="match status" value="1"/>
</dbReference>
<feature type="region of interest" description="Disordered" evidence="2">
    <location>
        <begin position="226"/>
        <end position="252"/>
    </location>
</feature>
<keyword evidence="5" id="KW-1185">Reference proteome</keyword>
<dbReference type="RefSeq" id="WP_174682055.1">
    <property type="nucleotide sequence ID" value="NZ_JABUQZ010000001.1"/>
</dbReference>
<dbReference type="InterPro" id="IPR000649">
    <property type="entry name" value="IF-2B-related"/>
</dbReference>
<sequence>MDEGTASGPESDSLRAAVASRMSELPGSGRDRDGDESASDESDVAHVVTAFLRNRGDVLLLRRSDAVGTYRGQWGGVSGFAEGQPDEQVLIEIREETGLEAADVSLVRSGRPVEFEDADLGREWVVHPYLFDCETREIELSEEHDAVEWVAPTAMLDLESGLDAENAHETAAGDEIDVTVPELWTAYERVAPTVRSIAADDEHGAASLSIRALEVLRDRAGLLVAERGEATSSPRDDERGTRESDADPEGEWDELAELAGRLLEARPSMAVLRNRINRVMAEATDGAEGDDAAAGAPRVLESALSNVDRALAADEDAAANAGERIDGSVMTLSRSGTVFEALRDGDPSRVFVAESRPAREGLDVAEALAASDDVDCPVAVHTDAAAAHVLSSEGVDRVVVGADTVLPDGAVVNKTGTRGLAIAAAREDVPVSVVAATDKVSTREGVNLESGDRSAVYDGEAAVDVLNPTFDVTPADCVDEIVTERGALEAADVGDVVEELRGLETWRTDSELTGRETTDRNLSRE</sequence>
<accession>A0ABX2LHF4</accession>
<organism evidence="4 5">
    <name type="scientific">Haloterrigena gelatinilytica</name>
    <dbReference type="NCBI Taxonomy" id="2741724"/>
    <lineage>
        <taxon>Archaea</taxon>
        <taxon>Methanobacteriati</taxon>
        <taxon>Methanobacteriota</taxon>
        <taxon>Stenosarchaea group</taxon>
        <taxon>Halobacteria</taxon>
        <taxon>Halobacteriales</taxon>
        <taxon>Natrialbaceae</taxon>
        <taxon>Haloterrigena</taxon>
    </lineage>
</organism>
<dbReference type="PANTHER" id="PTHR43475:SF1">
    <property type="entry name" value="METHYLTHIORIBOSE-1-PHOSPHATE ISOMERASE"/>
    <property type="match status" value="1"/>
</dbReference>
<evidence type="ECO:0000256" key="2">
    <source>
        <dbReference type="SAM" id="MobiDB-lite"/>
    </source>
</evidence>
<dbReference type="CDD" id="cd18872">
    <property type="entry name" value="NUDIX_eIF-2B"/>
    <property type="match status" value="1"/>
</dbReference>
<name>A0ABX2LHF4_9EURY</name>
<dbReference type="EMBL" id="JABUQZ010000001">
    <property type="protein sequence ID" value="NUC74303.1"/>
    <property type="molecule type" value="Genomic_DNA"/>
</dbReference>
<dbReference type="Gene3D" id="3.40.50.10470">
    <property type="entry name" value="Translation initiation factor eif-2b, domain 2"/>
    <property type="match status" value="1"/>
</dbReference>
<feature type="region of interest" description="Disordered" evidence="2">
    <location>
        <begin position="1"/>
        <end position="43"/>
    </location>
</feature>
<dbReference type="InterPro" id="IPR042529">
    <property type="entry name" value="IF_2B-like_C"/>
</dbReference>
<comment type="similarity">
    <text evidence="1">Belongs to the eIF-2B alpha/beta/delta subunits family.</text>
</comment>
<dbReference type="Pfam" id="PF01008">
    <property type="entry name" value="IF-2B"/>
    <property type="match status" value="1"/>
</dbReference>
<evidence type="ECO:0000256" key="1">
    <source>
        <dbReference type="RuleBase" id="RU003814"/>
    </source>
</evidence>
<dbReference type="InterPro" id="IPR037171">
    <property type="entry name" value="NagB/RpiA_transferase-like"/>
</dbReference>
<protein>
    <submittedName>
        <fullName evidence="4">NUDIX domain-containing protein</fullName>
    </submittedName>
</protein>
<dbReference type="SUPFAM" id="SSF55811">
    <property type="entry name" value="Nudix"/>
    <property type="match status" value="1"/>
</dbReference>
<dbReference type="InterPro" id="IPR015797">
    <property type="entry name" value="NUDIX_hydrolase-like_dom_sf"/>
</dbReference>
<dbReference type="Pfam" id="PF00293">
    <property type="entry name" value="NUDIX"/>
    <property type="match status" value="1"/>
</dbReference>
<dbReference type="InterPro" id="IPR000086">
    <property type="entry name" value="NUDIX_hydrolase_dom"/>
</dbReference>
<evidence type="ECO:0000313" key="4">
    <source>
        <dbReference type="EMBL" id="NUC74303.1"/>
    </source>
</evidence>
<feature type="compositionally biased region" description="Basic and acidic residues" evidence="2">
    <location>
        <begin position="226"/>
        <end position="245"/>
    </location>
</feature>
<comment type="caution">
    <text evidence="4">The sequence shown here is derived from an EMBL/GenBank/DDBJ whole genome shotgun (WGS) entry which is preliminary data.</text>
</comment>
<dbReference type="SUPFAM" id="SSF100950">
    <property type="entry name" value="NagB/RpiA/CoA transferase-like"/>
    <property type="match status" value="1"/>
</dbReference>
<gene>
    <name evidence="4" type="ORF">HTZ84_18710</name>
</gene>
<reference evidence="4 5" key="1">
    <citation type="submission" date="2020-06" db="EMBL/GenBank/DDBJ databases">
        <title>Haloterrigena sp. nov., an extremely halophilic archaeon isolated from a saline sediment.</title>
        <authorList>
            <person name="Liu B.-B."/>
        </authorList>
    </citation>
    <scope>NUCLEOTIDE SEQUENCE [LARGE SCALE GENOMIC DNA]</scope>
    <source>
        <strain evidence="4 5">SYSU A558-1</strain>
    </source>
</reference>